<protein>
    <submittedName>
        <fullName evidence="1">Uncharacterized protein</fullName>
    </submittedName>
</protein>
<accession>A0A087D6V0</accession>
<proteinExistence type="predicted"/>
<evidence type="ECO:0000313" key="2">
    <source>
        <dbReference type="Proteomes" id="UP000029066"/>
    </source>
</evidence>
<dbReference type="STRING" id="1437607.BISA_1848"/>
<sequence length="110" mass="12325">MGVLDDELDERYPIESERLIVPLTRMQTALMSRKAYAEGRLASPTEREIDAAARALYEDRMHVTMGDAFHLVFAELPQQVRGPYEHEARVVLEAARLAVRGDDAAGSRIA</sequence>
<dbReference type="RefSeq" id="WP_033891811.1">
    <property type="nucleotide sequence ID" value="NZ_JDUT01000006.1"/>
</dbReference>
<name>A0A087D6V0_9BIFI</name>
<dbReference type="Proteomes" id="UP000029066">
    <property type="component" value="Unassembled WGS sequence"/>
</dbReference>
<comment type="caution">
    <text evidence="1">The sequence shown here is derived from an EMBL/GenBank/DDBJ whole genome shotgun (WGS) entry which is preliminary data.</text>
</comment>
<reference evidence="1 2" key="1">
    <citation type="submission" date="2014-03" db="EMBL/GenBank/DDBJ databases">
        <title>Genomics of Bifidobacteria.</title>
        <authorList>
            <person name="Ventura M."/>
            <person name="Milani C."/>
            <person name="Lugli G.A."/>
        </authorList>
    </citation>
    <scope>NUCLEOTIDE SEQUENCE [LARGE SCALE GENOMIC DNA]</scope>
    <source>
        <strain evidence="1 2">DSM 23967</strain>
    </source>
</reference>
<dbReference type="EMBL" id="JGZN01000016">
    <property type="protein sequence ID" value="KFI91250.1"/>
    <property type="molecule type" value="Genomic_DNA"/>
</dbReference>
<evidence type="ECO:0000313" key="1">
    <source>
        <dbReference type="EMBL" id="KFI91250.1"/>
    </source>
</evidence>
<gene>
    <name evidence="1" type="ORF">BISA_1848</name>
</gene>
<organism evidence="1 2">
    <name type="scientific">Bifidobacterium saguini DSM 23967</name>
    <dbReference type="NCBI Taxonomy" id="1437607"/>
    <lineage>
        <taxon>Bacteria</taxon>
        <taxon>Bacillati</taxon>
        <taxon>Actinomycetota</taxon>
        <taxon>Actinomycetes</taxon>
        <taxon>Bifidobacteriales</taxon>
        <taxon>Bifidobacteriaceae</taxon>
        <taxon>Bifidobacterium</taxon>
    </lineage>
</organism>
<dbReference type="AlphaFoldDB" id="A0A087D6V0"/>